<dbReference type="HAMAP" id="MF_01026">
    <property type="entry name" value="LeuC_type1"/>
    <property type="match status" value="1"/>
</dbReference>
<accession>A0A4R5YK28</accession>
<dbReference type="GO" id="GO:0046872">
    <property type="term" value="F:metal ion binding"/>
    <property type="evidence" value="ECO:0007669"/>
    <property type="project" value="UniProtKB-KW"/>
</dbReference>
<dbReference type="AlphaFoldDB" id="A0A4R5YK28"/>
<dbReference type="STRING" id="273677.BW34_00526"/>
<evidence type="ECO:0000256" key="10">
    <source>
        <dbReference type="ARBA" id="ARBA00023239"/>
    </source>
</evidence>
<evidence type="ECO:0000256" key="6">
    <source>
        <dbReference type="ARBA" id="ARBA00022605"/>
    </source>
</evidence>
<dbReference type="CDD" id="cd01583">
    <property type="entry name" value="IPMI"/>
    <property type="match status" value="1"/>
</dbReference>
<dbReference type="UniPathway" id="UPA00946"/>
<dbReference type="GO" id="GO:0051539">
    <property type="term" value="F:4 iron, 4 sulfur cluster binding"/>
    <property type="evidence" value="ECO:0007669"/>
    <property type="project" value="UniProtKB-KW"/>
</dbReference>
<dbReference type="InterPro" id="IPR050067">
    <property type="entry name" value="IPM_dehydratase_rel_enz"/>
</dbReference>
<evidence type="ECO:0000256" key="8">
    <source>
        <dbReference type="ARBA" id="ARBA00023004"/>
    </source>
</evidence>
<comment type="subunit">
    <text evidence="12">Heterodimer of LeuC and LeuD.</text>
</comment>
<dbReference type="PROSITE" id="PS01244">
    <property type="entry name" value="ACONITASE_2"/>
    <property type="match status" value="1"/>
</dbReference>
<gene>
    <name evidence="12 14" type="primary">leuC</name>
    <name evidence="14" type="ORF">E2R54_10565</name>
</gene>
<keyword evidence="6 12" id="KW-0028">Amino-acid biosynthesis</keyword>
<evidence type="ECO:0000313" key="14">
    <source>
        <dbReference type="EMBL" id="TDL43644.1"/>
    </source>
</evidence>
<dbReference type="InterPro" id="IPR004430">
    <property type="entry name" value="3-IsopropMal_deHydase_lsu"/>
</dbReference>
<evidence type="ECO:0000256" key="2">
    <source>
        <dbReference type="ARBA" id="ARBA00002695"/>
    </source>
</evidence>
<dbReference type="NCBIfam" id="NF004016">
    <property type="entry name" value="PRK05478.1"/>
    <property type="match status" value="1"/>
</dbReference>
<feature type="binding site" evidence="12">
    <location>
        <position position="354"/>
    </location>
    <ligand>
        <name>[4Fe-4S] cluster</name>
        <dbReference type="ChEBI" id="CHEBI:49883"/>
    </ligand>
</feature>
<comment type="caution">
    <text evidence="14">The sequence shown here is derived from an EMBL/GenBank/DDBJ whole genome shotgun (WGS) entry which is preliminary data.</text>
</comment>
<name>A0A4R5YK28_9MICO</name>
<dbReference type="EMBL" id="SMZX01000002">
    <property type="protein sequence ID" value="TDL43644.1"/>
    <property type="molecule type" value="Genomic_DNA"/>
</dbReference>
<evidence type="ECO:0000313" key="15">
    <source>
        <dbReference type="Proteomes" id="UP000295633"/>
    </source>
</evidence>
<evidence type="ECO:0000256" key="1">
    <source>
        <dbReference type="ARBA" id="ARBA00000491"/>
    </source>
</evidence>
<keyword evidence="8 12" id="KW-0408">Iron</keyword>
<evidence type="ECO:0000256" key="7">
    <source>
        <dbReference type="ARBA" id="ARBA00022723"/>
    </source>
</evidence>
<dbReference type="Proteomes" id="UP000295633">
    <property type="component" value="Unassembled WGS sequence"/>
</dbReference>
<organism evidence="14 15">
    <name type="scientific">Microbacterium oleivorans</name>
    <dbReference type="NCBI Taxonomy" id="273677"/>
    <lineage>
        <taxon>Bacteria</taxon>
        <taxon>Bacillati</taxon>
        <taxon>Actinomycetota</taxon>
        <taxon>Actinomycetes</taxon>
        <taxon>Micrococcales</taxon>
        <taxon>Microbacteriaceae</taxon>
        <taxon>Microbacterium</taxon>
    </lineage>
</organism>
<comment type="similarity">
    <text evidence="12">Belongs to the aconitase/IPM isomerase family. LeuC type 1 subfamily.</text>
</comment>
<evidence type="ECO:0000256" key="5">
    <source>
        <dbReference type="ARBA" id="ARBA00022485"/>
    </source>
</evidence>
<comment type="pathway">
    <text evidence="3 12">Amino-acid biosynthesis; L-leucine biosynthesis; L-leucine from 3-methyl-2-oxobutanoate: step 2/4.</text>
</comment>
<keyword evidence="11 12" id="KW-0100">Branched-chain amino acid biosynthesis</keyword>
<protein>
    <recommendedName>
        <fullName evidence="12">3-isopropylmalate dehydratase large subunit</fullName>
        <ecNumber evidence="12">4.2.1.33</ecNumber>
    </recommendedName>
    <alternativeName>
        <fullName evidence="12">Alpha-IPM isomerase</fullName>
        <shortName evidence="12">IPMI</shortName>
    </alternativeName>
    <alternativeName>
        <fullName evidence="12">Isopropylmalate isomerase</fullName>
    </alternativeName>
</protein>
<dbReference type="InterPro" id="IPR015931">
    <property type="entry name" value="Acnase/IPM_dHydase_lsu_aba_1/3"/>
</dbReference>
<dbReference type="PANTHER" id="PTHR43822:SF9">
    <property type="entry name" value="3-ISOPROPYLMALATE DEHYDRATASE"/>
    <property type="match status" value="1"/>
</dbReference>
<evidence type="ECO:0000256" key="11">
    <source>
        <dbReference type="ARBA" id="ARBA00023304"/>
    </source>
</evidence>
<dbReference type="PRINTS" id="PR00415">
    <property type="entry name" value="ACONITASE"/>
</dbReference>
<dbReference type="FunFam" id="3.30.499.10:FF:000007">
    <property type="entry name" value="3-isopropylmalate dehydratase large subunit"/>
    <property type="match status" value="1"/>
</dbReference>
<dbReference type="SUPFAM" id="SSF53732">
    <property type="entry name" value="Aconitase iron-sulfur domain"/>
    <property type="match status" value="1"/>
</dbReference>
<comment type="function">
    <text evidence="2 12">Catalyzes the isomerization between 2-isopropylmalate and 3-isopropylmalate, via the formation of 2-isopropylmaleate.</text>
</comment>
<keyword evidence="10 12" id="KW-0456">Lyase</keyword>
<dbReference type="Gene3D" id="3.30.499.10">
    <property type="entry name" value="Aconitase, domain 3"/>
    <property type="match status" value="2"/>
</dbReference>
<feature type="domain" description="Aconitase/3-isopropylmalate dehydratase large subunit alpha/beta/alpha" evidence="13">
    <location>
        <begin position="13"/>
        <end position="464"/>
    </location>
</feature>
<dbReference type="Pfam" id="PF00330">
    <property type="entry name" value="Aconitase"/>
    <property type="match status" value="1"/>
</dbReference>
<keyword evidence="7 12" id="KW-0479">Metal-binding</keyword>
<reference evidence="14 15" key="1">
    <citation type="submission" date="2019-03" db="EMBL/GenBank/DDBJ databases">
        <title>Genome Sequencing and Assembly of Various Microbes Isolated from Partially Reclaimed Soil and Acid Mine Drainage (AMD) Site.</title>
        <authorList>
            <person name="Steinbock B."/>
            <person name="Bechtold R."/>
            <person name="Sevigny J.L."/>
            <person name="Thomas D."/>
            <person name="Cuthill L.R."/>
            <person name="Aveiro Johannsen E.J."/>
            <person name="Thomas K."/>
            <person name="Ghosh A."/>
        </authorList>
    </citation>
    <scope>NUCLEOTIDE SEQUENCE [LARGE SCALE GENOMIC DNA]</scope>
    <source>
        <strain evidence="14 15">F-B2</strain>
    </source>
</reference>
<comment type="catalytic activity">
    <reaction evidence="1 12">
        <text>(2R,3S)-3-isopropylmalate = (2S)-2-isopropylmalate</text>
        <dbReference type="Rhea" id="RHEA:32287"/>
        <dbReference type="ChEBI" id="CHEBI:1178"/>
        <dbReference type="ChEBI" id="CHEBI:35121"/>
        <dbReference type="EC" id="4.2.1.33"/>
    </reaction>
</comment>
<dbReference type="GO" id="GO:0003861">
    <property type="term" value="F:3-isopropylmalate dehydratase activity"/>
    <property type="evidence" value="ECO:0007669"/>
    <property type="project" value="UniProtKB-UniRule"/>
</dbReference>
<dbReference type="NCBIfam" id="NF009116">
    <property type="entry name" value="PRK12466.1"/>
    <property type="match status" value="1"/>
</dbReference>
<evidence type="ECO:0000256" key="3">
    <source>
        <dbReference type="ARBA" id="ARBA00004729"/>
    </source>
</evidence>
<dbReference type="InterPro" id="IPR018136">
    <property type="entry name" value="Aconitase_4Fe-4S_BS"/>
</dbReference>
<dbReference type="InterPro" id="IPR001030">
    <property type="entry name" value="Acoase/IPM_deHydtase_lsu_aba"/>
</dbReference>
<keyword evidence="5 12" id="KW-0004">4Fe-4S</keyword>
<keyword evidence="9 12" id="KW-0411">Iron-sulfur</keyword>
<comment type="cofactor">
    <cofactor evidence="12">
        <name>[4Fe-4S] cluster</name>
        <dbReference type="ChEBI" id="CHEBI:49883"/>
    </cofactor>
    <text evidence="12">Binds 1 [4Fe-4S] cluster per subunit.</text>
</comment>
<dbReference type="RefSeq" id="WP_133399701.1">
    <property type="nucleotide sequence ID" value="NZ_SMZX01000002.1"/>
</dbReference>
<evidence type="ECO:0000259" key="13">
    <source>
        <dbReference type="Pfam" id="PF00330"/>
    </source>
</evidence>
<dbReference type="NCBIfam" id="TIGR00170">
    <property type="entry name" value="leuC"/>
    <property type="match status" value="1"/>
</dbReference>
<feature type="binding site" evidence="12">
    <location>
        <position position="414"/>
    </location>
    <ligand>
        <name>[4Fe-4S] cluster</name>
        <dbReference type="ChEBI" id="CHEBI:49883"/>
    </ligand>
</feature>
<dbReference type="UniPathway" id="UPA00048">
    <property type="reaction ID" value="UER00071"/>
</dbReference>
<keyword evidence="4 12" id="KW-0432">Leucine biosynthesis</keyword>
<dbReference type="InterPro" id="IPR033941">
    <property type="entry name" value="IPMI_cat"/>
</dbReference>
<proteinExistence type="inferred from homology"/>
<feature type="binding site" evidence="12">
    <location>
        <position position="417"/>
    </location>
    <ligand>
        <name>[4Fe-4S] cluster</name>
        <dbReference type="ChEBI" id="CHEBI:49883"/>
    </ligand>
</feature>
<evidence type="ECO:0000256" key="12">
    <source>
        <dbReference type="HAMAP-Rule" id="MF_01026"/>
    </source>
</evidence>
<evidence type="ECO:0000256" key="4">
    <source>
        <dbReference type="ARBA" id="ARBA00022430"/>
    </source>
</evidence>
<evidence type="ECO:0000256" key="9">
    <source>
        <dbReference type="ARBA" id="ARBA00023014"/>
    </source>
</evidence>
<dbReference type="PANTHER" id="PTHR43822">
    <property type="entry name" value="HOMOACONITASE, MITOCHONDRIAL-RELATED"/>
    <property type="match status" value="1"/>
</dbReference>
<dbReference type="GO" id="GO:0009098">
    <property type="term" value="P:L-leucine biosynthetic process"/>
    <property type="evidence" value="ECO:0007669"/>
    <property type="project" value="UniProtKB-UniRule"/>
</dbReference>
<sequence>MSTIPDRPRTLAEKVWDDHLVVKGEGGSPDLIYIDLHLVHEVTSPQAFDGLRAEGRPVRRLDLTIATEDHNTPTLEIDKPIADLTSRTQIETLRRNAEEFGVRLHSLGDKEQGIVHVVGPQLGLTMPGITVVCGDSHTSTHGAFGAMAFGIGTSEVEHVLATQTLPLKPFKTMAITVEGTLKPGVSAKDIILAIIAKIGANGGQGYVLEFRGSAIRSLSMEGRMTICNMSIEAGARAGMIAPDETTFAYVKDKPHAPQGADWDDAVAYWRTLPSDEGAVYDAEVFLDADELEPFVTWGTNPGQGVSLSGVIPNPEQMTDPNERAAAERALEYMDLAPGTALKDVSVDAVFMGSCTNSRIEDLRQFASIVQGRAKAPGVRVMVVPGSARVRLEAEAEGLDKVFTDFGAEWRFAGCSMCLGMNPDQLAPGERCASTSNRNFEGRQGKGGRTHLVSPLVAAATAVLGRLASPSDLDALTLTEA</sequence>
<dbReference type="EC" id="4.2.1.33" evidence="12"/>
<dbReference type="InterPro" id="IPR036008">
    <property type="entry name" value="Aconitase_4Fe-4S_dom"/>
</dbReference>